<feature type="compositionally biased region" description="Basic and acidic residues" evidence="3">
    <location>
        <begin position="272"/>
        <end position="281"/>
    </location>
</feature>
<feature type="compositionally biased region" description="Basic and acidic residues" evidence="3">
    <location>
        <begin position="83"/>
        <end position="93"/>
    </location>
</feature>
<feature type="region of interest" description="Disordered" evidence="3">
    <location>
        <begin position="83"/>
        <end position="162"/>
    </location>
</feature>
<dbReference type="GeneID" id="54463233"/>
<dbReference type="GO" id="GO:0000976">
    <property type="term" value="F:transcription cis-regulatory region binding"/>
    <property type="evidence" value="ECO:0007669"/>
    <property type="project" value="TreeGrafter"/>
</dbReference>
<reference evidence="6" key="3">
    <citation type="submission" date="2025-04" db="UniProtKB">
        <authorList>
            <consortium name="RefSeq"/>
        </authorList>
    </citation>
    <scope>IDENTIFICATION</scope>
    <source>
        <strain evidence="6">CBS 304.34</strain>
    </source>
</reference>
<name>A0A6A6Y8S6_9PEZI</name>
<keyword evidence="5" id="KW-1185">Reference proteome</keyword>
<dbReference type="InterPro" id="IPR021858">
    <property type="entry name" value="Fun_TF"/>
</dbReference>
<organism evidence="4">
    <name type="scientific">Mytilinidion resinicola</name>
    <dbReference type="NCBI Taxonomy" id="574789"/>
    <lineage>
        <taxon>Eukaryota</taxon>
        <taxon>Fungi</taxon>
        <taxon>Dikarya</taxon>
        <taxon>Ascomycota</taxon>
        <taxon>Pezizomycotina</taxon>
        <taxon>Dothideomycetes</taxon>
        <taxon>Pleosporomycetidae</taxon>
        <taxon>Mytilinidiales</taxon>
        <taxon>Mytilinidiaceae</taxon>
        <taxon>Mytilinidion</taxon>
    </lineage>
</organism>
<reference evidence="6" key="2">
    <citation type="submission" date="2020-04" db="EMBL/GenBank/DDBJ databases">
        <authorList>
            <consortium name="NCBI Genome Project"/>
        </authorList>
    </citation>
    <scope>NUCLEOTIDE SEQUENCE</scope>
    <source>
        <strain evidence="6">CBS 304.34</strain>
    </source>
</reference>
<dbReference type="EMBL" id="MU003710">
    <property type="protein sequence ID" value="KAF2805222.1"/>
    <property type="molecule type" value="Genomic_DNA"/>
</dbReference>
<dbReference type="GO" id="GO:0045944">
    <property type="term" value="P:positive regulation of transcription by RNA polymerase II"/>
    <property type="evidence" value="ECO:0007669"/>
    <property type="project" value="TreeGrafter"/>
</dbReference>
<dbReference type="OrthoDB" id="4835445at2759"/>
<evidence type="ECO:0000313" key="4">
    <source>
        <dbReference type="EMBL" id="KAF2805222.1"/>
    </source>
</evidence>
<evidence type="ECO:0008006" key="7">
    <source>
        <dbReference type="Google" id="ProtNLM"/>
    </source>
</evidence>
<reference evidence="4 6" key="1">
    <citation type="journal article" date="2020" name="Stud. Mycol.">
        <title>101 Dothideomycetes genomes: a test case for predicting lifestyles and emergence of pathogens.</title>
        <authorList>
            <person name="Haridas S."/>
            <person name="Albert R."/>
            <person name="Binder M."/>
            <person name="Bloem J."/>
            <person name="Labutti K."/>
            <person name="Salamov A."/>
            <person name="Andreopoulos B."/>
            <person name="Baker S."/>
            <person name="Barry K."/>
            <person name="Bills G."/>
            <person name="Bluhm B."/>
            <person name="Cannon C."/>
            <person name="Castanera R."/>
            <person name="Culley D."/>
            <person name="Daum C."/>
            <person name="Ezra D."/>
            <person name="Gonzalez J."/>
            <person name="Henrissat B."/>
            <person name="Kuo A."/>
            <person name="Liang C."/>
            <person name="Lipzen A."/>
            <person name="Lutzoni F."/>
            <person name="Magnuson J."/>
            <person name="Mondo S."/>
            <person name="Nolan M."/>
            <person name="Ohm R."/>
            <person name="Pangilinan J."/>
            <person name="Park H.-J."/>
            <person name="Ramirez L."/>
            <person name="Alfaro M."/>
            <person name="Sun H."/>
            <person name="Tritt A."/>
            <person name="Yoshinaga Y."/>
            <person name="Zwiers L.-H."/>
            <person name="Turgeon B."/>
            <person name="Goodwin S."/>
            <person name="Spatafora J."/>
            <person name="Crous P."/>
            <person name="Grigoriev I."/>
        </authorList>
    </citation>
    <scope>NUCLEOTIDE SEQUENCE</scope>
    <source>
        <strain evidence="4 6">CBS 304.34</strain>
    </source>
</reference>
<dbReference type="PANTHER" id="PTHR37534">
    <property type="entry name" value="TRANSCRIPTIONAL ACTIVATOR PROTEIN UGA3"/>
    <property type="match status" value="1"/>
</dbReference>
<evidence type="ECO:0000256" key="2">
    <source>
        <dbReference type="ARBA" id="ARBA00023242"/>
    </source>
</evidence>
<dbReference type="GO" id="GO:0005634">
    <property type="term" value="C:nucleus"/>
    <property type="evidence" value="ECO:0007669"/>
    <property type="project" value="UniProtKB-SubCell"/>
</dbReference>
<dbReference type="PANTHER" id="PTHR37534:SF11">
    <property type="entry name" value="ZN(II)2CYS6 TRANSCRIPTION FACTOR (EUROFUNG)"/>
    <property type="match status" value="1"/>
</dbReference>
<evidence type="ECO:0000313" key="6">
    <source>
        <dbReference type="RefSeq" id="XP_033572186.1"/>
    </source>
</evidence>
<dbReference type="AlphaFoldDB" id="A0A6A6Y8S6"/>
<dbReference type="GO" id="GO:0008270">
    <property type="term" value="F:zinc ion binding"/>
    <property type="evidence" value="ECO:0007669"/>
    <property type="project" value="InterPro"/>
</dbReference>
<dbReference type="RefSeq" id="XP_033572186.1">
    <property type="nucleotide sequence ID" value="XM_033722340.1"/>
</dbReference>
<dbReference type="GO" id="GO:0000981">
    <property type="term" value="F:DNA-binding transcription factor activity, RNA polymerase II-specific"/>
    <property type="evidence" value="ECO:0007669"/>
    <property type="project" value="InterPro"/>
</dbReference>
<dbReference type="SUPFAM" id="SSF57701">
    <property type="entry name" value="Zn2/Cys6 DNA-binding domain"/>
    <property type="match status" value="1"/>
</dbReference>
<keyword evidence="2" id="KW-0539">Nucleus</keyword>
<proteinExistence type="predicted"/>
<accession>A0A6A6Y8S6</accession>
<feature type="region of interest" description="Disordered" evidence="3">
    <location>
        <begin position="268"/>
        <end position="298"/>
    </location>
</feature>
<dbReference type="InterPro" id="IPR036864">
    <property type="entry name" value="Zn2-C6_fun-type_DNA-bd_sf"/>
</dbReference>
<gene>
    <name evidence="4 6" type="ORF">BDZ99DRAFT_480616</name>
</gene>
<comment type="subcellular location">
    <subcellularLocation>
        <location evidence="1">Nucleus</location>
    </subcellularLocation>
</comment>
<dbReference type="Proteomes" id="UP000504636">
    <property type="component" value="Unplaced"/>
</dbReference>
<evidence type="ECO:0000313" key="5">
    <source>
        <dbReference type="Proteomes" id="UP000504636"/>
    </source>
</evidence>
<dbReference type="Pfam" id="PF11951">
    <property type="entry name" value="Fungal_trans_2"/>
    <property type="match status" value="1"/>
</dbReference>
<feature type="compositionally biased region" description="Polar residues" evidence="3">
    <location>
        <begin position="94"/>
        <end position="121"/>
    </location>
</feature>
<sequence>MLREIGRTGAKLNTNDCLSMVLALCPQAPVYRISSPDGRSGCNVTRAVPKGNTSPVFPLRQAILVDFNGLVVAPPGVYASRPAEDVLPERRGQSESITSSNSATDVGNTSTHHAFGASQSEKPLGSSRRNLPETHYHGMPRSVNAAASPAKPEGRKKTKSRNGCQHCKFKCDETKPGCIKCKNRGITCPGYEKSLKWSTKYELFQPADFDRSKKPKKPSDYWKQPPSRLTEIALTPEVRRHLDAFAATLPTKACRETTQCERIQELDEGIEADQRLDRPDADPNDSLSPPDAEEVDEPLGDTEVDFHQLDLDLFDYLNADDPFDYLDANDPFAFEFETGDDCQELAVQHVHDRGDARLSRSLLLDYYRLPPSSNTHTMLVEHYFSDVCSLFSSFDSPLNPFRVTIARIWDSSPSIYYAIQSMAAAQLANTFPQMTATGLEMQKRAYECLIEELQLVNDGHIKRERMLLSILLLGLSTSWHDSGDLGLHHLTVARSLILPCLLEGSQSDDRDVQRQVQFFEESLIYWEMLIGFVSEDSMSFSPRAKPLPKNASSCKSASETVNGKFVPHPWTGIAPKVQMLFAEVGRIVRRERTSLLSGIFDPADSKERLDCAAILEEELLTAEYPLEYDLVDPGDQKTHKHDFVVLAEAYRCAGLLEIYRVFPFILRKRLGQHAEPTWDPDFNFEFEFSTPRFETRHETSDVNLWISSLALHILDTLECLPPSSGTSCLQPILLVTAASELKRVSTVDYFDVHANDPKIIRTRAFVDRRLNEFAMRLPAKPLRRMQELIKEVWRRLDAGDDAFWMDVMIEKGWQTVMG</sequence>
<evidence type="ECO:0000256" key="3">
    <source>
        <dbReference type="SAM" id="MobiDB-lite"/>
    </source>
</evidence>
<protein>
    <recommendedName>
        <fullName evidence="7">Zn(2)-C6 fungal-type domain-containing protein</fullName>
    </recommendedName>
</protein>
<evidence type="ECO:0000256" key="1">
    <source>
        <dbReference type="ARBA" id="ARBA00004123"/>
    </source>
</evidence>